<feature type="transmembrane region" description="Helical" evidence="2">
    <location>
        <begin position="35"/>
        <end position="54"/>
    </location>
</feature>
<dbReference type="HOGENOM" id="CLU_032731_0_1_1"/>
<dbReference type="OMA" id="FRDSHCI"/>
<feature type="compositionally biased region" description="Low complexity" evidence="1">
    <location>
        <begin position="358"/>
        <end position="370"/>
    </location>
</feature>
<sequence length="491" mass="55327">MTFKIFIPYLAAALAVTLQGITLIYIPPNSHKRKYMLPVILLPVSLVCFTAQHASFVGPWNIFIGLEFGALLGLEVFDNVCLSKVSYHAVGVAQVGGRKKNDDDDPDTTNAWSQFCDKVRWSVDIAINKRHINRADQTRNVPLFDSSRPQHVPSRRSFLLFRAARFILLYLALDLIISQPLEDAQVKFAAGKERIFTRVLARDISPAEIGEALGIIMAHCVCGYMSLLLGYDFFSLVAVGLCGGRVSDWRPLFGDIRQVYTIRTFWRYVMSRISSFPKTIHSINIPGWQYVKKEKQTKADTTPSLVTKRLFWHQLLLRPLDASASFLTHSLLGLPRYSTRGINHIVTSADNSSKLRTSPPEQQQQQQPQPQSQASKLLLITAYTKLTLIFLLSGLVHINSDHILGIRFRDSHCISLFLCQACGIMVEDAAQWTYRCITGSKGNGPVKVWHRLVGYAWLVVFELWAAPGWAFSVVRLEVPPTALLVTIFPRR</sequence>
<dbReference type="OrthoDB" id="1077582at2759"/>
<feature type="transmembrane region" description="Helical" evidence="2">
    <location>
        <begin position="6"/>
        <end position="26"/>
    </location>
</feature>
<dbReference type="STRING" id="544712.C6H5F3"/>
<dbReference type="VEuPathDB" id="FungiDB:HCDG_00474"/>
<organism evidence="3 4">
    <name type="scientific">Ajellomyces capsulatus (strain H143)</name>
    <name type="common">Darling's disease fungus</name>
    <name type="synonym">Histoplasma capsulatum</name>
    <dbReference type="NCBI Taxonomy" id="544712"/>
    <lineage>
        <taxon>Eukaryota</taxon>
        <taxon>Fungi</taxon>
        <taxon>Dikarya</taxon>
        <taxon>Ascomycota</taxon>
        <taxon>Pezizomycotina</taxon>
        <taxon>Eurotiomycetes</taxon>
        <taxon>Eurotiomycetidae</taxon>
        <taxon>Onygenales</taxon>
        <taxon>Ajellomycetaceae</taxon>
        <taxon>Histoplasma</taxon>
    </lineage>
</organism>
<protein>
    <recommendedName>
        <fullName evidence="5">Wax synthase domain-containing protein</fullName>
    </recommendedName>
</protein>
<evidence type="ECO:0000313" key="4">
    <source>
        <dbReference type="Proteomes" id="UP000002624"/>
    </source>
</evidence>
<dbReference type="EMBL" id="GG692419">
    <property type="protein sequence ID" value="EER44895.1"/>
    <property type="molecule type" value="Genomic_DNA"/>
</dbReference>
<evidence type="ECO:0008006" key="5">
    <source>
        <dbReference type="Google" id="ProtNLM"/>
    </source>
</evidence>
<evidence type="ECO:0000256" key="1">
    <source>
        <dbReference type="SAM" id="MobiDB-lite"/>
    </source>
</evidence>
<keyword evidence="2" id="KW-1133">Transmembrane helix</keyword>
<accession>C6H5F3</accession>
<evidence type="ECO:0000256" key="2">
    <source>
        <dbReference type="SAM" id="Phobius"/>
    </source>
</evidence>
<dbReference type="Proteomes" id="UP000002624">
    <property type="component" value="Unassembled WGS sequence"/>
</dbReference>
<keyword evidence="2" id="KW-0812">Transmembrane</keyword>
<proteinExistence type="predicted"/>
<feature type="region of interest" description="Disordered" evidence="1">
    <location>
        <begin position="351"/>
        <end position="370"/>
    </location>
</feature>
<reference evidence="4" key="1">
    <citation type="submission" date="2009-05" db="EMBL/GenBank/DDBJ databases">
        <title>The genome sequence of Ajellomyces capsulatus strain H143.</title>
        <authorList>
            <person name="Champion M."/>
            <person name="Cuomo C.A."/>
            <person name="Ma L.-J."/>
            <person name="Henn M.R."/>
            <person name="Sil A."/>
            <person name="Goldman B."/>
            <person name="Young S.K."/>
            <person name="Kodira C.D."/>
            <person name="Zeng Q."/>
            <person name="Koehrsen M."/>
            <person name="Alvarado L."/>
            <person name="Berlin A.M."/>
            <person name="Borenstein D."/>
            <person name="Chen Z."/>
            <person name="Engels R."/>
            <person name="Freedman E."/>
            <person name="Gellesch M."/>
            <person name="Goldberg J."/>
            <person name="Griggs A."/>
            <person name="Gujja S."/>
            <person name="Heiman D.I."/>
            <person name="Hepburn T.A."/>
            <person name="Howarth C."/>
            <person name="Jen D."/>
            <person name="Larson L."/>
            <person name="Lewis B."/>
            <person name="Mehta T."/>
            <person name="Park D."/>
            <person name="Pearson M."/>
            <person name="Roberts A."/>
            <person name="Saif S."/>
            <person name="Shea T.D."/>
            <person name="Shenoy N."/>
            <person name="Sisk P."/>
            <person name="Stolte C."/>
            <person name="Sykes S."/>
            <person name="Walk T."/>
            <person name="White J."/>
            <person name="Yandava C."/>
            <person name="Klein B."/>
            <person name="McEwen J.G."/>
            <person name="Puccia R."/>
            <person name="Goldman G.H."/>
            <person name="Felipe M.S."/>
            <person name="Nino-Vega G."/>
            <person name="San-Blas G."/>
            <person name="Taylor J.W."/>
            <person name="Mendoza L."/>
            <person name="Galagan J.E."/>
            <person name="Nusbaum C."/>
            <person name="Birren B.W."/>
        </authorList>
    </citation>
    <scope>NUCLEOTIDE SEQUENCE [LARGE SCALE GENOMIC DNA]</scope>
    <source>
        <strain evidence="4">H143</strain>
    </source>
</reference>
<name>C6H5F3_AJECH</name>
<gene>
    <name evidence="3" type="ORF">HCDG_00474</name>
</gene>
<dbReference type="AlphaFoldDB" id="C6H5F3"/>
<keyword evidence="2" id="KW-0472">Membrane</keyword>
<evidence type="ECO:0000313" key="3">
    <source>
        <dbReference type="EMBL" id="EER44895.1"/>
    </source>
</evidence>